<evidence type="ECO:0000256" key="1">
    <source>
        <dbReference type="ARBA" id="ARBA00022801"/>
    </source>
</evidence>
<comment type="caution">
    <text evidence="6">The sequence shown here is derived from an EMBL/GenBank/DDBJ whole genome shotgun (WGS) entry which is preliminary data.</text>
</comment>
<dbReference type="InterPro" id="IPR019438">
    <property type="entry name" value="Q_salvage"/>
</dbReference>
<dbReference type="EMBL" id="VSSQ01141248">
    <property type="protein sequence ID" value="MPN62756.1"/>
    <property type="molecule type" value="Genomic_DNA"/>
</dbReference>
<comment type="catalytic activity">
    <reaction evidence="5">
        <text>queuosine 5'-phosphate + H2O = queuine + D-ribose 5-phosphate</text>
        <dbReference type="Rhea" id="RHEA:75387"/>
        <dbReference type="ChEBI" id="CHEBI:15377"/>
        <dbReference type="ChEBI" id="CHEBI:17433"/>
        <dbReference type="ChEBI" id="CHEBI:78346"/>
        <dbReference type="ChEBI" id="CHEBI:194371"/>
    </reaction>
    <physiologicalReaction direction="left-to-right" evidence="5">
        <dbReference type="Rhea" id="RHEA:75388"/>
    </physiologicalReaction>
</comment>
<dbReference type="GO" id="GO:0006400">
    <property type="term" value="P:tRNA modification"/>
    <property type="evidence" value="ECO:0007669"/>
    <property type="project" value="TreeGrafter"/>
</dbReference>
<accession>A0A645JH40</accession>
<evidence type="ECO:0000256" key="2">
    <source>
        <dbReference type="ARBA" id="ARBA00035119"/>
    </source>
</evidence>
<dbReference type="Pfam" id="PF10343">
    <property type="entry name" value="Q_salvage"/>
    <property type="match status" value="1"/>
</dbReference>
<keyword evidence="1" id="KW-0378">Hydrolase</keyword>
<proteinExistence type="inferred from homology"/>
<dbReference type="PANTHER" id="PTHR21314">
    <property type="entry name" value="QUEUOSINE 5'-PHOSPHATE N-GLYCOSYLASE_HYDROLASE-RELATED"/>
    <property type="match status" value="1"/>
</dbReference>
<evidence type="ECO:0000256" key="5">
    <source>
        <dbReference type="ARBA" id="ARBA00048204"/>
    </source>
</evidence>
<comment type="similarity">
    <text evidence="2">Belongs to the QNG1 protein family.</text>
</comment>
<dbReference type="PANTHER" id="PTHR21314:SF0">
    <property type="entry name" value="QUEUOSINE 5'-PHOSPHATE N-GLYCOSYLASE_HYDROLASE"/>
    <property type="match status" value="1"/>
</dbReference>
<evidence type="ECO:0000256" key="3">
    <source>
        <dbReference type="ARBA" id="ARBA00035306"/>
    </source>
</evidence>
<name>A0A645JH40_9ZZZZ</name>
<sequence length="138" mass="14801">MTVAQAAGLAAIFPLAFDDPYLKKAQLALSMIAAFLRSTGNDVGAEDLTAFADYQVPRVLRGLGVLAYSTSLADKVDQRILLTENGQEELSIRAATVLACEAIAAHTGGTSADIDNLLWLSQDIAGETPFHLTETRWY</sequence>
<gene>
    <name evidence="6" type="ORF">SDC9_210509</name>
</gene>
<evidence type="ECO:0000313" key="6">
    <source>
        <dbReference type="EMBL" id="MPN62756.1"/>
    </source>
</evidence>
<protein>
    <recommendedName>
        <fullName evidence="3">Queuosine 5'-phosphate N-glycosylase/hydrolase</fullName>
    </recommendedName>
    <alternativeName>
        <fullName evidence="4">Queuosine-nucleotide N-glycosylase/hydrolase</fullName>
    </alternativeName>
</protein>
<dbReference type="GO" id="GO:0016787">
    <property type="term" value="F:hydrolase activity"/>
    <property type="evidence" value="ECO:0007669"/>
    <property type="project" value="UniProtKB-KW"/>
</dbReference>
<reference evidence="6" key="1">
    <citation type="submission" date="2019-08" db="EMBL/GenBank/DDBJ databases">
        <authorList>
            <person name="Kucharzyk K."/>
            <person name="Murdoch R.W."/>
            <person name="Higgins S."/>
            <person name="Loffler F."/>
        </authorList>
    </citation>
    <scope>NUCLEOTIDE SEQUENCE</scope>
</reference>
<dbReference type="AlphaFoldDB" id="A0A645JH40"/>
<organism evidence="6">
    <name type="scientific">bioreactor metagenome</name>
    <dbReference type="NCBI Taxonomy" id="1076179"/>
    <lineage>
        <taxon>unclassified sequences</taxon>
        <taxon>metagenomes</taxon>
        <taxon>ecological metagenomes</taxon>
    </lineage>
</organism>
<evidence type="ECO:0000256" key="4">
    <source>
        <dbReference type="ARBA" id="ARBA00035393"/>
    </source>
</evidence>